<evidence type="ECO:0000256" key="7">
    <source>
        <dbReference type="ARBA" id="ARBA00022917"/>
    </source>
</evidence>
<evidence type="ECO:0000256" key="3">
    <source>
        <dbReference type="ARBA" id="ARBA00022490"/>
    </source>
</evidence>
<dbReference type="GO" id="GO:0006420">
    <property type="term" value="P:arginyl-tRNA aminoacylation"/>
    <property type="evidence" value="ECO:0007669"/>
    <property type="project" value="InterPro"/>
</dbReference>
<evidence type="ECO:0000256" key="2">
    <source>
        <dbReference type="ARBA" id="ARBA00008226"/>
    </source>
</evidence>
<dbReference type="Proteomes" id="UP000568106">
    <property type="component" value="Unassembled WGS sequence"/>
</dbReference>
<dbReference type="GO" id="GO:0005524">
    <property type="term" value="F:ATP binding"/>
    <property type="evidence" value="ECO:0007669"/>
    <property type="project" value="UniProtKB-UniRule"/>
</dbReference>
<dbReference type="AlphaFoldDB" id="A0A7W8IGS6"/>
<dbReference type="PROSITE" id="PS50861">
    <property type="entry name" value="AA_TRNA_LIGASE_II_GLYAB"/>
    <property type="match status" value="1"/>
</dbReference>
<comment type="caution">
    <text evidence="12">The sequence shown here is derived from an EMBL/GenBank/DDBJ whole genome shotgun (WGS) entry which is preliminary data.</text>
</comment>
<protein>
    <recommendedName>
        <fullName evidence="10">Glycine--tRNA ligase beta subunit</fullName>
        <ecNumber evidence="10">6.1.1.14</ecNumber>
    </recommendedName>
    <alternativeName>
        <fullName evidence="10">Glycyl-tRNA synthetase beta subunit</fullName>
        <shortName evidence="10">GlyRS</shortName>
    </alternativeName>
</protein>
<organism evidence="12 13">
    <name type="scientific">Tunturiibacter empetritectus</name>
    <dbReference type="NCBI Taxonomy" id="3069691"/>
    <lineage>
        <taxon>Bacteria</taxon>
        <taxon>Pseudomonadati</taxon>
        <taxon>Acidobacteriota</taxon>
        <taxon>Terriglobia</taxon>
        <taxon>Terriglobales</taxon>
        <taxon>Acidobacteriaceae</taxon>
        <taxon>Tunturiibacter</taxon>
    </lineage>
</organism>
<evidence type="ECO:0000256" key="1">
    <source>
        <dbReference type="ARBA" id="ARBA00004496"/>
    </source>
</evidence>
<name>A0A7W8IGS6_9BACT</name>
<evidence type="ECO:0000256" key="6">
    <source>
        <dbReference type="ARBA" id="ARBA00022840"/>
    </source>
</evidence>
<evidence type="ECO:0000313" key="13">
    <source>
        <dbReference type="Proteomes" id="UP000568106"/>
    </source>
</evidence>
<keyword evidence="13" id="KW-1185">Reference proteome</keyword>
<dbReference type="PRINTS" id="PR01045">
    <property type="entry name" value="TRNASYNTHGB"/>
</dbReference>
<dbReference type="PANTHER" id="PTHR30075:SF2">
    <property type="entry name" value="GLYCINE--TRNA LIGASE, CHLOROPLASTIC_MITOCHONDRIAL 2"/>
    <property type="match status" value="1"/>
</dbReference>
<evidence type="ECO:0000256" key="8">
    <source>
        <dbReference type="ARBA" id="ARBA00023146"/>
    </source>
</evidence>
<feature type="domain" description="DALR anticodon binding" evidence="11">
    <location>
        <begin position="589"/>
        <end position="686"/>
    </location>
</feature>
<comment type="catalytic activity">
    <reaction evidence="9 10">
        <text>tRNA(Gly) + glycine + ATP = glycyl-tRNA(Gly) + AMP + diphosphate</text>
        <dbReference type="Rhea" id="RHEA:16013"/>
        <dbReference type="Rhea" id="RHEA-COMP:9664"/>
        <dbReference type="Rhea" id="RHEA-COMP:9683"/>
        <dbReference type="ChEBI" id="CHEBI:30616"/>
        <dbReference type="ChEBI" id="CHEBI:33019"/>
        <dbReference type="ChEBI" id="CHEBI:57305"/>
        <dbReference type="ChEBI" id="CHEBI:78442"/>
        <dbReference type="ChEBI" id="CHEBI:78522"/>
        <dbReference type="ChEBI" id="CHEBI:456215"/>
        <dbReference type="EC" id="6.1.1.14"/>
    </reaction>
</comment>
<dbReference type="HAMAP" id="MF_00255">
    <property type="entry name" value="Gly_tRNA_synth_beta"/>
    <property type="match status" value="1"/>
</dbReference>
<reference evidence="12" key="1">
    <citation type="submission" date="2020-08" db="EMBL/GenBank/DDBJ databases">
        <title>Genomic Encyclopedia of Type Strains, Phase IV (KMG-V): Genome sequencing to study the core and pangenomes of soil and plant-associated prokaryotes.</title>
        <authorList>
            <person name="Whitman W."/>
        </authorList>
    </citation>
    <scope>NUCLEOTIDE SEQUENCE [LARGE SCALE GENOMIC DNA]</scope>
    <source>
        <strain evidence="12">M8UP27</strain>
    </source>
</reference>
<dbReference type="Pfam" id="PF05746">
    <property type="entry name" value="DALR_1"/>
    <property type="match status" value="1"/>
</dbReference>
<dbReference type="InterPro" id="IPR008909">
    <property type="entry name" value="DALR_anticod-bd"/>
</dbReference>
<evidence type="ECO:0000256" key="10">
    <source>
        <dbReference type="HAMAP-Rule" id="MF_00255"/>
    </source>
</evidence>
<evidence type="ECO:0000256" key="4">
    <source>
        <dbReference type="ARBA" id="ARBA00022598"/>
    </source>
</evidence>
<dbReference type="GO" id="GO:0006426">
    <property type="term" value="P:glycyl-tRNA aminoacylation"/>
    <property type="evidence" value="ECO:0007669"/>
    <property type="project" value="UniProtKB-UniRule"/>
</dbReference>
<comment type="subunit">
    <text evidence="10">Tetramer of two alpha and two beta subunits.</text>
</comment>
<evidence type="ECO:0000259" key="11">
    <source>
        <dbReference type="Pfam" id="PF05746"/>
    </source>
</evidence>
<gene>
    <name evidence="10" type="primary">glyS</name>
    <name evidence="12" type="ORF">HDF09_001401</name>
</gene>
<keyword evidence="4 10" id="KW-0436">Ligase</keyword>
<dbReference type="NCBIfam" id="TIGR00211">
    <property type="entry name" value="glyS"/>
    <property type="match status" value="1"/>
</dbReference>
<dbReference type="EMBL" id="JACHDY010000002">
    <property type="protein sequence ID" value="MBB5316732.1"/>
    <property type="molecule type" value="Genomic_DNA"/>
</dbReference>
<dbReference type="Pfam" id="PF02092">
    <property type="entry name" value="tRNA_synt_2f"/>
    <property type="match status" value="1"/>
</dbReference>
<comment type="similarity">
    <text evidence="2 10">Belongs to the class-II aminoacyl-tRNA synthetase family.</text>
</comment>
<dbReference type="GO" id="GO:0004820">
    <property type="term" value="F:glycine-tRNA ligase activity"/>
    <property type="evidence" value="ECO:0007669"/>
    <property type="project" value="UniProtKB-UniRule"/>
</dbReference>
<keyword evidence="3 10" id="KW-0963">Cytoplasm</keyword>
<dbReference type="SUPFAM" id="SSF109604">
    <property type="entry name" value="HD-domain/PDEase-like"/>
    <property type="match status" value="1"/>
</dbReference>
<keyword evidence="5 10" id="KW-0547">Nucleotide-binding</keyword>
<evidence type="ECO:0000256" key="9">
    <source>
        <dbReference type="ARBA" id="ARBA00047937"/>
    </source>
</evidence>
<dbReference type="PANTHER" id="PTHR30075">
    <property type="entry name" value="GLYCYL-TRNA SYNTHETASE"/>
    <property type="match status" value="1"/>
</dbReference>
<evidence type="ECO:0000256" key="5">
    <source>
        <dbReference type="ARBA" id="ARBA00022741"/>
    </source>
</evidence>
<keyword evidence="6 10" id="KW-0067">ATP-binding</keyword>
<dbReference type="GO" id="GO:0004814">
    <property type="term" value="F:arginine-tRNA ligase activity"/>
    <property type="evidence" value="ECO:0007669"/>
    <property type="project" value="InterPro"/>
</dbReference>
<dbReference type="InterPro" id="IPR006194">
    <property type="entry name" value="Gly-tRNA-synth_heterodimer"/>
</dbReference>
<comment type="subcellular location">
    <subcellularLocation>
        <location evidence="1 10">Cytoplasm</location>
    </subcellularLocation>
</comment>
<keyword evidence="8 10" id="KW-0030">Aminoacyl-tRNA synthetase</keyword>
<dbReference type="EC" id="6.1.1.14" evidence="10"/>
<sequence length="703" mass="76453">MADFLFEIGLEEVPARMIAGAQAELEQRVVKMLERERLVRLGAVAKSFATPRRLAVWVEDVAEQQEDVAEELVGPSVKVAYKDGVATPAAVAFAKKAGVEVAALKTITNAKGEYLAATSVKAGRGAAEVIAAEMPKELAGIYWAKNMYWRAGRPERFVRPVRWMVAMLGEKTVPVEFGGYVAGSVTYGHRVLFGDAAIGLKAPGKYEDALLGGFVVADVEARRQRIRKALDHVTRTVPGLRWREDHELVDKLTQLTEWPSALLGGFEKEYLALPEEVLVTVMRDHQNYFAVETGSPKTGDGKLAPHFVAVLNTEADEAGVAVIRHGNERVLRARFNDARFFWEFDQRVPLRERVKLLENVTFQKDLGSYAAKAERVRELCKRLASKVEGRGVAVDLNALLDAASLAKTDLTTELVKEFTELQGEVGGLYARAQGISPAACDAIYDQYRPVSMEDRIPRTAEGQLLAIADKADTIAGMFGLGLEPTGSKDPFALRRAANGIVKILGESSVELGLGEISRAAVGGNEELVRKIEVFFAERLEFYLREAKGQAYDVVKAVLAVGADDVRDASARAEAVTAVRGSDDFAAVSSAFKRMKNILTQAREKGISAAGGVNASLLKEPTEKALAEKSAELAEKVKGLRGEKSYKAALEEIATLRPQVDAFFEAVMVMAPEEAVRANRLALLEKVLGDFSGIAEFSEIVIAG</sequence>
<dbReference type="InterPro" id="IPR015944">
    <property type="entry name" value="Gly-tRNA-synth_bsu"/>
</dbReference>
<accession>A0A7W8IGS6</accession>
<evidence type="ECO:0000313" key="12">
    <source>
        <dbReference type="EMBL" id="MBB5316732.1"/>
    </source>
</evidence>
<dbReference type="GO" id="GO:0005829">
    <property type="term" value="C:cytosol"/>
    <property type="evidence" value="ECO:0007669"/>
    <property type="project" value="TreeGrafter"/>
</dbReference>
<keyword evidence="7 10" id="KW-0648">Protein biosynthesis</keyword>
<proteinExistence type="inferred from homology"/>